<evidence type="ECO:0000313" key="3">
    <source>
        <dbReference type="EMBL" id="KAK7230412.1"/>
    </source>
</evidence>
<organism evidence="3 4">
    <name type="scientific">Aureococcus anophagefferens</name>
    <name type="common">Harmful bloom alga</name>
    <dbReference type="NCBI Taxonomy" id="44056"/>
    <lineage>
        <taxon>Eukaryota</taxon>
        <taxon>Sar</taxon>
        <taxon>Stramenopiles</taxon>
        <taxon>Ochrophyta</taxon>
        <taxon>Pelagophyceae</taxon>
        <taxon>Pelagomonadales</taxon>
        <taxon>Pelagomonadaceae</taxon>
        <taxon>Aureococcus</taxon>
    </lineage>
</organism>
<dbReference type="PANTHER" id="PTHR11566:SF231">
    <property type="entry name" value="INTERFERON-INDUCED GTP-BINDING PROTEIN MX"/>
    <property type="match status" value="1"/>
</dbReference>
<keyword evidence="1" id="KW-0732">Signal</keyword>
<dbReference type="PRINTS" id="PR00195">
    <property type="entry name" value="DYNAMIN"/>
</dbReference>
<dbReference type="InterPro" id="IPR030381">
    <property type="entry name" value="G_DYNAMIN_dom"/>
</dbReference>
<feature type="non-terminal residue" evidence="3">
    <location>
        <position position="330"/>
    </location>
</feature>
<dbReference type="InterPro" id="IPR027417">
    <property type="entry name" value="P-loop_NTPase"/>
</dbReference>
<sequence>MVAFCAQTSRRLRLLAALVAVVAAQDDACDEGTRCAFADAASNATTFKTTVTPSPSTLSTVYEQRPAFRALLDLNDGLRSLGLGTQLDLPRIVVVGDQSAGKSSVLEAISGVQLLRGTGFVTRAPIELRLVRSASPGCRAVVSAEGSDERTRVGCDGVGEALNATMRKLVRAGGGVSERAVRCTISSPSAPDLTLVDLPGLARVSVEGQSRDVPAVTKALAQRYAAPARTVILVVVPCNADLATAEALKLARDADPDGARTVGVLTKPDLMDPGTEGSLAAILDGHVVKLAAHGWYVVLNRGQRALDARASVADALDRERTFFDDRLAAL</sequence>
<gene>
    <name evidence="3" type="ORF">SO694_00189025</name>
</gene>
<dbReference type="InterPro" id="IPR001401">
    <property type="entry name" value="Dynamin_GTPase"/>
</dbReference>
<evidence type="ECO:0000313" key="4">
    <source>
        <dbReference type="Proteomes" id="UP001363151"/>
    </source>
</evidence>
<feature type="domain" description="Dynamin-type G" evidence="2">
    <location>
        <begin position="86"/>
        <end position="330"/>
    </location>
</feature>
<dbReference type="InterPro" id="IPR045063">
    <property type="entry name" value="Dynamin_N"/>
</dbReference>
<feature type="chain" id="PRO_5046223167" evidence="1">
    <location>
        <begin position="25"/>
        <end position="330"/>
    </location>
</feature>
<accession>A0ABR1FGK7</accession>
<reference evidence="3 4" key="1">
    <citation type="submission" date="2024-03" db="EMBL/GenBank/DDBJ databases">
        <title>Aureococcus anophagefferens CCMP1851 and Kratosvirus quantuckense: Draft genome of a second virus-susceptible host strain in the model system.</title>
        <authorList>
            <person name="Chase E."/>
            <person name="Truchon A.R."/>
            <person name="Schepens W."/>
            <person name="Wilhelm S.W."/>
        </authorList>
    </citation>
    <scope>NUCLEOTIDE SEQUENCE [LARGE SCALE GENOMIC DNA]</scope>
    <source>
        <strain evidence="3 4">CCMP1851</strain>
    </source>
</reference>
<dbReference type="EMBL" id="JBBJCI010000434">
    <property type="protein sequence ID" value="KAK7230412.1"/>
    <property type="molecule type" value="Genomic_DNA"/>
</dbReference>
<protein>
    <submittedName>
        <fullName evidence="3">Mitochondrial fission protein</fullName>
    </submittedName>
</protein>
<comment type="caution">
    <text evidence="3">The sequence shown here is derived from an EMBL/GenBank/DDBJ whole genome shotgun (WGS) entry which is preliminary data.</text>
</comment>
<dbReference type="Gene3D" id="3.40.50.300">
    <property type="entry name" value="P-loop containing nucleotide triphosphate hydrolases"/>
    <property type="match status" value="1"/>
</dbReference>
<dbReference type="Pfam" id="PF00350">
    <property type="entry name" value="Dynamin_N"/>
    <property type="match status" value="1"/>
</dbReference>
<dbReference type="CDD" id="cd08771">
    <property type="entry name" value="DLP_1"/>
    <property type="match status" value="1"/>
</dbReference>
<evidence type="ECO:0000259" key="2">
    <source>
        <dbReference type="PROSITE" id="PS51718"/>
    </source>
</evidence>
<dbReference type="SUPFAM" id="SSF52540">
    <property type="entry name" value="P-loop containing nucleoside triphosphate hydrolases"/>
    <property type="match status" value="1"/>
</dbReference>
<proteinExistence type="predicted"/>
<dbReference type="InterPro" id="IPR022812">
    <property type="entry name" value="Dynamin"/>
</dbReference>
<feature type="signal peptide" evidence="1">
    <location>
        <begin position="1"/>
        <end position="24"/>
    </location>
</feature>
<dbReference type="SMART" id="SM00053">
    <property type="entry name" value="DYNc"/>
    <property type="match status" value="1"/>
</dbReference>
<dbReference type="PROSITE" id="PS51718">
    <property type="entry name" value="G_DYNAMIN_2"/>
    <property type="match status" value="1"/>
</dbReference>
<evidence type="ECO:0000256" key="1">
    <source>
        <dbReference type="SAM" id="SignalP"/>
    </source>
</evidence>
<name>A0ABR1FGK7_AURAN</name>
<dbReference type="PANTHER" id="PTHR11566">
    <property type="entry name" value="DYNAMIN"/>
    <property type="match status" value="1"/>
</dbReference>
<keyword evidence="4" id="KW-1185">Reference proteome</keyword>
<dbReference type="Proteomes" id="UP001363151">
    <property type="component" value="Unassembled WGS sequence"/>
</dbReference>